<dbReference type="SMART" id="SM00710">
    <property type="entry name" value="PbH1"/>
    <property type="match status" value="5"/>
</dbReference>
<comment type="caution">
    <text evidence="1">The sequence shown here is derived from an EMBL/GenBank/DDBJ whole genome shotgun (WGS) entry which is preliminary data.</text>
</comment>
<keyword evidence="2" id="KW-1185">Reference proteome</keyword>
<dbReference type="AlphaFoldDB" id="A0A1E3VQX0"/>
<protein>
    <submittedName>
        <fullName evidence="1">Uncharacterized protein</fullName>
    </submittedName>
</protein>
<name>A0A1E3VQX0_9HYPH</name>
<dbReference type="RefSeq" id="WP_069444106.1">
    <property type="nucleotide sequence ID" value="NZ_LPWE01000010.1"/>
</dbReference>
<dbReference type="InterPro" id="IPR012334">
    <property type="entry name" value="Pectin_lyas_fold"/>
</dbReference>
<sequence>MTFKMHPKAVLKMFPTKKPHYTVLRISDAQDVTVTGGTIVGDRRTHQGKGGEWGMGIFIMKGSKRVTISNVRARELWGDGFHISDAEDVALCGVRAERNRRQGLSIIHGNRILVTRSMFRDTQGTRPAAGIDLEPDNPKQTITNVRIESSVFINNEGGGIMIAGKKARISRVQIQNNEFDGARPLLIEYAPRVAESHICSNRYKPFRRVDMKMFEKVARPKHTIGMQKPCKGEAQRRLW</sequence>
<dbReference type="STRING" id="1774970.AUC70_03400"/>
<dbReference type="InterPro" id="IPR011050">
    <property type="entry name" value="Pectin_lyase_fold/virulence"/>
</dbReference>
<dbReference type="SUPFAM" id="SSF51126">
    <property type="entry name" value="Pectin lyase-like"/>
    <property type="match status" value="1"/>
</dbReference>
<proteinExistence type="predicted"/>
<accession>A0A1E3VQX0</accession>
<gene>
    <name evidence="1" type="ORF">AUC70_03400</name>
</gene>
<reference evidence="1 2" key="1">
    <citation type="journal article" date="2016" name="Environ. Microbiol.">
        <title>New Methyloceanibacter diversity from North Sea sediments includes methanotroph containing solely the soluble methane monooxygenase.</title>
        <authorList>
            <person name="Vekeman B."/>
            <person name="Kerckhof F.M."/>
            <person name="Cremers G."/>
            <person name="de Vos P."/>
            <person name="Vandamme P."/>
            <person name="Boon N."/>
            <person name="Op den Camp H.J."/>
            <person name="Heylen K."/>
        </authorList>
    </citation>
    <scope>NUCLEOTIDE SEQUENCE [LARGE SCALE GENOMIC DNA]</scope>
    <source>
        <strain evidence="1 2">R-67176</strain>
    </source>
</reference>
<evidence type="ECO:0000313" key="2">
    <source>
        <dbReference type="Proteomes" id="UP000094172"/>
    </source>
</evidence>
<dbReference type="Proteomes" id="UP000094172">
    <property type="component" value="Unassembled WGS sequence"/>
</dbReference>
<evidence type="ECO:0000313" key="1">
    <source>
        <dbReference type="EMBL" id="ODR95915.1"/>
    </source>
</evidence>
<dbReference type="EMBL" id="LPWE01000010">
    <property type="protein sequence ID" value="ODR95915.1"/>
    <property type="molecule type" value="Genomic_DNA"/>
</dbReference>
<dbReference type="Gene3D" id="2.160.20.10">
    <property type="entry name" value="Single-stranded right-handed beta-helix, Pectin lyase-like"/>
    <property type="match status" value="1"/>
</dbReference>
<organism evidence="1 2">
    <name type="scientific">Methyloceanibacter stevinii</name>
    <dbReference type="NCBI Taxonomy" id="1774970"/>
    <lineage>
        <taxon>Bacteria</taxon>
        <taxon>Pseudomonadati</taxon>
        <taxon>Pseudomonadota</taxon>
        <taxon>Alphaproteobacteria</taxon>
        <taxon>Hyphomicrobiales</taxon>
        <taxon>Hyphomicrobiaceae</taxon>
        <taxon>Methyloceanibacter</taxon>
    </lineage>
</organism>
<dbReference type="InterPro" id="IPR006626">
    <property type="entry name" value="PbH1"/>
</dbReference>